<dbReference type="EnsemblMetazoa" id="SMAR007288-RA">
    <property type="protein sequence ID" value="SMAR007288-PA"/>
    <property type="gene ID" value="SMAR007288"/>
</dbReference>
<dbReference type="EMBL" id="JH431778">
    <property type="status" value="NOT_ANNOTATED_CDS"/>
    <property type="molecule type" value="Genomic_DNA"/>
</dbReference>
<reference evidence="2" key="1">
    <citation type="submission" date="2011-05" db="EMBL/GenBank/DDBJ databases">
        <authorList>
            <person name="Richards S.R."/>
            <person name="Qu J."/>
            <person name="Jiang H."/>
            <person name="Jhangiani S.N."/>
            <person name="Agravi P."/>
            <person name="Goodspeed R."/>
            <person name="Gross S."/>
            <person name="Mandapat C."/>
            <person name="Jackson L."/>
            <person name="Mathew T."/>
            <person name="Pu L."/>
            <person name="Thornton R."/>
            <person name="Saada N."/>
            <person name="Wilczek-Boney K.B."/>
            <person name="Lee S."/>
            <person name="Kovar C."/>
            <person name="Wu Y."/>
            <person name="Scherer S.E."/>
            <person name="Worley K.C."/>
            <person name="Muzny D.M."/>
            <person name="Gibbs R."/>
        </authorList>
    </citation>
    <scope>NUCLEOTIDE SEQUENCE</scope>
    <source>
        <strain evidence="2">Brora</strain>
    </source>
</reference>
<dbReference type="Proteomes" id="UP000014500">
    <property type="component" value="Unassembled WGS sequence"/>
</dbReference>
<proteinExistence type="predicted"/>
<organism evidence="1 2">
    <name type="scientific">Strigamia maritima</name>
    <name type="common">European centipede</name>
    <name type="synonym">Geophilus maritimus</name>
    <dbReference type="NCBI Taxonomy" id="126957"/>
    <lineage>
        <taxon>Eukaryota</taxon>
        <taxon>Metazoa</taxon>
        <taxon>Ecdysozoa</taxon>
        <taxon>Arthropoda</taxon>
        <taxon>Myriapoda</taxon>
        <taxon>Chilopoda</taxon>
        <taxon>Pleurostigmophora</taxon>
        <taxon>Geophilomorpha</taxon>
        <taxon>Linotaeniidae</taxon>
        <taxon>Strigamia</taxon>
    </lineage>
</organism>
<reference evidence="1" key="2">
    <citation type="submission" date="2015-02" db="UniProtKB">
        <authorList>
            <consortium name="EnsemblMetazoa"/>
        </authorList>
    </citation>
    <scope>IDENTIFICATION</scope>
</reference>
<accession>T1J171</accession>
<name>T1J171_STRMM</name>
<evidence type="ECO:0000313" key="2">
    <source>
        <dbReference type="Proteomes" id="UP000014500"/>
    </source>
</evidence>
<dbReference type="AlphaFoldDB" id="T1J171"/>
<sequence>MIGIHHRDHRHVYAVQIFALDRRNGHGLTGELTENVRLIFVHQHEYEIVRFELRERLGDRVLRFIEQNHFFRIVFIDAVEPVVNVDFVFGFDGRFVDVEDVFACQ</sequence>
<protein>
    <submittedName>
        <fullName evidence="1">Uncharacterized protein</fullName>
    </submittedName>
</protein>
<dbReference type="HOGENOM" id="CLU_2239962_0_0_1"/>
<evidence type="ECO:0000313" key="1">
    <source>
        <dbReference type="EnsemblMetazoa" id="SMAR007288-PA"/>
    </source>
</evidence>
<keyword evidence="2" id="KW-1185">Reference proteome</keyword>